<keyword evidence="3" id="KW-1185">Reference proteome</keyword>
<keyword evidence="1" id="KW-0808">Transferase</keyword>
<comment type="caution">
    <text evidence="2">The sequence shown here is derived from an EMBL/GenBank/DDBJ whole genome shotgun (WGS) entry which is preliminary data.</text>
</comment>
<protein>
    <recommendedName>
        <fullName evidence="4">Methyltransferase type 12</fullName>
    </recommendedName>
</protein>
<organism evidence="2 3">
    <name type="scientific">Anaeromyxobacter diazotrophicus</name>
    <dbReference type="NCBI Taxonomy" id="2590199"/>
    <lineage>
        <taxon>Bacteria</taxon>
        <taxon>Pseudomonadati</taxon>
        <taxon>Myxococcota</taxon>
        <taxon>Myxococcia</taxon>
        <taxon>Myxococcales</taxon>
        <taxon>Cystobacterineae</taxon>
        <taxon>Anaeromyxobacteraceae</taxon>
        <taxon>Anaeromyxobacter</taxon>
    </lineage>
</organism>
<proteinExistence type="predicted"/>
<dbReference type="InterPro" id="IPR029063">
    <property type="entry name" value="SAM-dependent_MTases_sf"/>
</dbReference>
<dbReference type="PANTHER" id="PTHR43861">
    <property type="entry name" value="TRANS-ACONITATE 2-METHYLTRANSFERASE-RELATED"/>
    <property type="match status" value="1"/>
</dbReference>
<evidence type="ECO:0000313" key="2">
    <source>
        <dbReference type="EMBL" id="GEJ58677.1"/>
    </source>
</evidence>
<dbReference type="EMBL" id="BJTG01000008">
    <property type="protein sequence ID" value="GEJ58677.1"/>
    <property type="molecule type" value="Genomic_DNA"/>
</dbReference>
<reference evidence="3" key="1">
    <citation type="journal article" date="2020" name="Appl. Environ. Microbiol.">
        <title>Diazotrophic Anaeromyxobacter Isolates from Soils.</title>
        <authorList>
            <person name="Masuda Y."/>
            <person name="Yamanaka H."/>
            <person name="Xu Z.X."/>
            <person name="Shiratori Y."/>
            <person name="Aono T."/>
            <person name="Amachi S."/>
            <person name="Senoo K."/>
            <person name="Itoh H."/>
        </authorList>
    </citation>
    <scope>NUCLEOTIDE SEQUENCE [LARGE SCALE GENOMIC DNA]</scope>
    <source>
        <strain evidence="3">R267</strain>
    </source>
</reference>
<accession>A0A7I9VRX3</accession>
<dbReference type="PANTHER" id="PTHR43861:SF3">
    <property type="entry name" value="PUTATIVE (AFU_ORTHOLOGUE AFUA_2G14390)-RELATED"/>
    <property type="match status" value="1"/>
</dbReference>
<evidence type="ECO:0008006" key="4">
    <source>
        <dbReference type="Google" id="ProtNLM"/>
    </source>
</evidence>
<name>A0A7I9VRX3_9BACT</name>
<evidence type="ECO:0000313" key="3">
    <source>
        <dbReference type="Proteomes" id="UP000503640"/>
    </source>
</evidence>
<evidence type="ECO:0000256" key="1">
    <source>
        <dbReference type="ARBA" id="ARBA00022679"/>
    </source>
</evidence>
<dbReference type="RefSeq" id="WP_235969681.1">
    <property type="nucleotide sequence ID" value="NZ_BJTG01000008.1"/>
</dbReference>
<dbReference type="GO" id="GO:0016740">
    <property type="term" value="F:transferase activity"/>
    <property type="evidence" value="ECO:0007669"/>
    <property type="project" value="UniProtKB-KW"/>
</dbReference>
<sequence>MDPATVDPLPATPSERPGEPERCYLCGGGALTLRFPARGGAGVSHAAYACTSFGHRAHGPIWVCEACGFLVQWPAPDPVRLLEAYGAVEDPLYLAEKENRYLTFRRALGLLGPPAGRRLLDVGAYCGIFVDVAREAGFAAEGIELSRWAVREARAQGLPVRNETLSEAARAGARYDVLTLWDVIEHLPDPRQELSAAARLLRPGGELHVSTIDARSLFARALGARWPWLMDMHVVYFDRRTLPRLLEETGFRVVRRRAYTHTVSADYLLRKAAASFPAAAPLFRLARRLVPGRWPVPVNLGDNMVVSAVRR</sequence>
<dbReference type="Gene3D" id="3.40.50.150">
    <property type="entry name" value="Vaccinia Virus protein VP39"/>
    <property type="match status" value="1"/>
</dbReference>
<dbReference type="CDD" id="cd02440">
    <property type="entry name" value="AdoMet_MTases"/>
    <property type="match status" value="1"/>
</dbReference>
<dbReference type="AlphaFoldDB" id="A0A7I9VRX3"/>
<dbReference type="Proteomes" id="UP000503640">
    <property type="component" value="Unassembled WGS sequence"/>
</dbReference>
<dbReference type="Pfam" id="PF13489">
    <property type="entry name" value="Methyltransf_23"/>
    <property type="match status" value="1"/>
</dbReference>
<dbReference type="SUPFAM" id="SSF53335">
    <property type="entry name" value="S-adenosyl-L-methionine-dependent methyltransferases"/>
    <property type="match status" value="1"/>
</dbReference>
<gene>
    <name evidence="2" type="ORF">AMYX_34180</name>
</gene>